<dbReference type="Proteomes" id="UP000317318">
    <property type="component" value="Chromosome"/>
</dbReference>
<gene>
    <name evidence="1" type="ORF">Pan189_10840</name>
</gene>
<name>A0A517QYK4_9PLAN</name>
<dbReference type="AlphaFoldDB" id="A0A517QYK4"/>
<accession>A0A517QYK4</accession>
<proteinExistence type="predicted"/>
<dbReference type="KEGG" id="svp:Pan189_10840"/>
<sequence length="71" mass="8343">MRKLMFAMLLAASLCEVGCIVPIYSTLRDRRTQELIFVSENLRHCTEIWERMWFLDLPDISTPYRVHGGVL</sequence>
<dbReference type="RefSeq" id="WP_145362903.1">
    <property type="nucleotide sequence ID" value="NZ_CP036268.1"/>
</dbReference>
<dbReference type="EMBL" id="CP036268">
    <property type="protein sequence ID" value="QDT36721.1"/>
    <property type="molecule type" value="Genomic_DNA"/>
</dbReference>
<organism evidence="1 2">
    <name type="scientific">Stratiformator vulcanicus</name>
    <dbReference type="NCBI Taxonomy" id="2527980"/>
    <lineage>
        <taxon>Bacteria</taxon>
        <taxon>Pseudomonadati</taxon>
        <taxon>Planctomycetota</taxon>
        <taxon>Planctomycetia</taxon>
        <taxon>Planctomycetales</taxon>
        <taxon>Planctomycetaceae</taxon>
        <taxon>Stratiformator</taxon>
    </lineage>
</organism>
<evidence type="ECO:0000313" key="2">
    <source>
        <dbReference type="Proteomes" id="UP000317318"/>
    </source>
</evidence>
<evidence type="ECO:0000313" key="1">
    <source>
        <dbReference type="EMBL" id="QDT36721.1"/>
    </source>
</evidence>
<dbReference type="OrthoDB" id="285838at2"/>
<keyword evidence="2" id="KW-1185">Reference proteome</keyword>
<protein>
    <submittedName>
        <fullName evidence="1">Uncharacterized protein</fullName>
    </submittedName>
</protein>
<reference evidence="1 2" key="1">
    <citation type="submission" date="2019-02" db="EMBL/GenBank/DDBJ databases">
        <title>Deep-cultivation of Planctomycetes and their phenomic and genomic characterization uncovers novel biology.</title>
        <authorList>
            <person name="Wiegand S."/>
            <person name="Jogler M."/>
            <person name="Boedeker C."/>
            <person name="Pinto D."/>
            <person name="Vollmers J."/>
            <person name="Rivas-Marin E."/>
            <person name="Kohn T."/>
            <person name="Peeters S.H."/>
            <person name="Heuer A."/>
            <person name="Rast P."/>
            <person name="Oberbeckmann S."/>
            <person name="Bunk B."/>
            <person name="Jeske O."/>
            <person name="Meyerdierks A."/>
            <person name="Storesund J.E."/>
            <person name="Kallscheuer N."/>
            <person name="Luecker S."/>
            <person name="Lage O.M."/>
            <person name="Pohl T."/>
            <person name="Merkel B.J."/>
            <person name="Hornburger P."/>
            <person name="Mueller R.-W."/>
            <person name="Bruemmer F."/>
            <person name="Labrenz M."/>
            <person name="Spormann A.M."/>
            <person name="Op den Camp H."/>
            <person name="Overmann J."/>
            <person name="Amann R."/>
            <person name="Jetten M.S.M."/>
            <person name="Mascher T."/>
            <person name="Medema M.H."/>
            <person name="Devos D.P."/>
            <person name="Kaster A.-K."/>
            <person name="Ovreas L."/>
            <person name="Rohde M."/>
            <person name="Galperin M.Y."/>
            <person name="Jogler C."/>
        </authorList>
    </citation>
    <scope>NUCLEOTIDE SEQUENCE [LARGE SCALE GENOMIC DNA]</scope>
    <source>
        <strain evidence="1 2">Pan189</strain>
    </source>
</reference>